<dbReference type="InterPro" id="IPR036875">
    <property type="entry name" value="Znf_CCHC_sf"/>
</dbReference>
<dbReference type="InterPro" id="IPR010666">
    <property type="entry name" value="Znf_GRF"/>
</dbReference>
<reference evidence="7" key="1">
    <citation type="submission" date="2010-04" db="EMBL/GenBank/DDBJ databases">
        <authorList>
            <person name="Reid K.E."/>
            <person name="Liao N."/>
            <person name="Chan S."/>
            <person name="Docking R."/>
            <person name="Taylor G."/>
            <person name="Moore R."/>
            <person name="Mayo M."/>
            <person name="Munro S."/>
            <person name="King J."/>
            <person name="Yanchuk A."/>
            <person name="Holt R."/>
            <person name="Jones S."/>
            <person name="Marra M."/>
            <person name="Ritland C.E."/>
            <person name="Ritland K."/>
            <person name="Bohlmann J."/>
        </authorList>
    </citation>
    <scope>NUCLEOTIDE SEQUENCE</scope>
    <source>
        <tissue evidence="7">Bud</tissue>
    </source>
</reference>
<accession>D5ABG8</accession>
<dbReference type="PANTHER" id="PTHR33680:SF1">
    <property type="entry name" value="OS05G0489500 PROTEIN"/>
    <property type="match status" value="1"/>
</dbReference>
<keyword evidence="2 4" id="KW-0863">Zinc-finger</keyword>
<evidence type="ECO:0000256" key="3">
    <source>
        <dbReference type="ARBA" id="ARBA00022833"/>
    </source>
</evidence>
<evidence type="ECO:0000259" key="6">
    <source>
        <dbReference type="PROSITE" id="PS51999"/>
    </source>
</evidence>
<keyword evidence="3" id="KW-0862">Zinc</keyword>
<dbReference type="SMART" id="SM00343">
    <property type="entry name" value="ZnF_C2HC"/>
    <property type="match status" value="1"/>
</dbReference>
<name>D5ABG8_PICSI</name>
<dbReference type="SUPFAM" id="SSF57756">
    <property type="entry name" value="Retrovirus zinc finger-like domains"/>
    <property type="match status" value="1"/>
</dbReference>
<dbReference type="PROSITE" id="PS51999">
    <property type="entry name" value="ZF_GRF"/>
    <property type="match status" value="1"/>
</dbReference>
<dbReference type="GO" id="GO:0008270">
    <property type="term" value="F:zinc ion binding"/>
    <property type="evidence" value="ECO:0007669"/>
    <property type="project" value="UniProtKB-KW"/>
</dbReference>
<evidence type="ECO:0000256" key="1">
    <source>
        <dbReference type="ARBA" id="ARBA00022723"/>
    </source>
</evidence>
<dbReference type="EMBL" id="BT123573">
    <property type="protein sequence ID" value="ADE76887.1"/>
    <property type="molecule type" value="mRNA"/>
</dbReference>
<evidence type="ECO:0000259" key="5">
    <source>
        <dbReference type="PROSITE" id="PS50158"/>
    </source>
</evidence>
<dbReference type="AlphaFoldDB" id="D5ABG8"/>
<dbReference type="GO" id="GO:0003676">
    <property type="term" value="F:nucleic acid binding"/>
    <property type="evidence" value="ECO:0007669"/>
    <property type="project" value="InterPro"/>
</dbReference>
<evidence type="ECO:0000313" key="7">
    <source>
        <dbReference type="EMBL" id="ADE76887.1"/>
    </source>
</evidence>
<proteinExistence type="evidence at transcript level"/>
<evidence type="ECO:0000256" key="4">
    <source>
        <dbReference type="PROSITE-ProRule" id="PRU00047"/>
    </source>
</evidence>
<organism evidence="7">
    <name type="scientific">Picea sitchensis</name>
    <name type="common">Sitka spruce</name>
    <name type="synonym">Pinus sitchensis</name>
    <dbReference type="NCBI Taxonomy" id="3332"/>
    <lineage>
        <taxon>Eukaryota</taxon>
        <taxon>Viridiplantae</taxon>
        <taxon>Streptophyta</taxon>
        <taxon>Embryophyta</taxon>
        <taxon>Tracheophyta</taxon>
        <taxon>Spermatophyta</taxon>
        <taxon>Pinopsida</taxon>
        <taxon>Pinidae</taxon>
        <taxon>Conifers I</taxon>
        <taxon>Pinales</taxon>
        <taxon>Pinaceae</taxon>
        <taxon>Picea</taxon>
    </lineage>
</organism>
<evidence type="ECO:0000256" key="2">
    <source>
        <dbReference type="ARBA" id="ARBA00022771"/>
    </source>
</evidence>
<feature type="domain" description="GRF-type" evidence="6">
    <location>
        <begin position="1"/>
        <end position="26"/>
    </location>
</feature>
<dbReference type="InterPro" id="IPR001878">
    <property type="entry name" value="Znf_CCHC"/>
</dbReference>
<dbReference type="PROSITE" id="PS50158">
    <property type="entry name" value="ZF_CCHC"/>
    <property type="match status" value="1"/>
</dbReference>
<protein>
    <submittedName>
        <fullName evidence="7">Uncharacterized protein</fullName>
    </submittedName>
</protein>
<sequence>MGRQFVTCPVRKGEGSCGFFKWRDQLVSTNIPLPATANDFTTKHEGGSSSGRNGASPCFECGKEGHLKIDCPRLKAFLNS</sequence>
<feature type="domain" description="CCHC-type" evidence="5">
    <location>
        <begin position="58"/>
        <end position="73"/>
    </location>
</feature>
<dbReference type="Pfam" id="PF06839">
    <property type="entry name" value="Zn_ribbon_GRF"/>
    <property type="match status" value="1"/>
</dbReference>
<keyword evidence="1" id="KW-0479">Metal-binding</keyword>
<dbReference type="Pfam" id="PF00098">
    <property type="entry name" value="zf-CCHC"/>
    <property type="match status" value="1"/>
</dbReference>
<dbReference type="PANTHER" id="PTHR33680">
    <property type="entry name" value="OS07G0190500 PROTEIN"/>
    <property type="match status" value="1"/>
</dbReference>
<dbReference type="Gene3D" id="4.10.60.10">
    <property type="entry name" value="Zinc finger, CCHC-type"/>
    <property type="match status" value="1"/>
</dbReference>